<organism evidence="2 3">
    <name type="scientific">Mycolicibacterium cyprinidarum</name>
    <dbReference type="NCBI Taxonomy" id="2860311"/>
    <lineage>
        <taxon>Bacteria</taxon>
        <taxon>Bacillati</taxon>
        <taxon>Actinomycetota</taxon>
        <taxon>Actinomycetes</taxon>
        <taxon>Mycobacteriales</taxon>
        <taxon>Mycobacteriaceae</taxon>
        <taxon>Mycolicibacterium</taxon>
    </lineage>
</organism>
<evidence type="ECO:0000256" key="1">
    <source>
        <dbReference type="SAM" id="SignalP"/>
    </source>
</evidence>
<name>A0ABQ4V6C5_9MYCO</name>
<protein>
    <recommendedName>
        <fullName evidence="4">Lipoprotein LppU</fullName>
    </recommendedName>
</protein>
<accession>A0ABQ4V6C5</accession>
<sequence length="167" mass="17555">MRTLFALVSVAAMASGGLTACSPEPADDVVVGDCLQRGGPADRPEATKASCGTPESNFKVVAVISGSADGADQCPADIDSFYSMRNIFSNSRTTLCLDIDWVVGGCMSIDPENGRDPIRADCPDTNLPGRQRVTQILQNVASGDQCASGVGYAYEERNFTVCVEHVA</sequence>
<keyword evidence="3" id="KW-1185">Reference proteome</keyword>
<dbReference type="EMBL" id="BPRH01000920">
    <property type="protein sequence ID" value="GJF11368.1"/>
    <property type="molecule type" value="Genomic_DNA"/>
</dbReference>
<evidence type="ECO:0008006" key="4">
    <source>
        <dbReference type="Google" id="ProtNLM"/>
    </source>
</evidence>
<comment type="caution">
    <text evidence="2">The sequence shown here is derived from an EMBL/GenBank/DDBJ whole genome shotgun (WGS) entry which is preliminary data.</text>
</comment>
<keyword evidence="1" id="KW-0732">Signal</keyword>
<evidence type="ECO:0000313" key="2">
    <source>
        <dbReference type="EMBL" id="GJF11368.1"/>
    </source>
</evidence>
<gene>
    <name evidence="2" type="primary">lppU</name>
    <name evidence="2" type="ORF">NGTWS1702_08490</name>
</gene>
<dbReference type="Proteomes" id="UP001060504">
    <property type="component" value="Unassembled WGS sequence"/>
</dbReference>
<reference evidence="2 3" key="1">
    <citation type="submission" date="2021-08" db="EMBL/GenBank/DDBJ databases">
        <title>Draft genome sequence of Mycolicibacterium sp. NGTWS1702 strain.</title>
        <authorList>
            <person name="Matsumoto M."/>
            <person name="Tang B.C.C."/>
            <person name="Machida Y."/>
            <person name="Matoyama H."/>
            <person name="Kishihara T."/>
            <person name="Sato S."/>
            <person name="Kondo I."/>
            <person name="Sano M."/>
            <person name="Kato G."/>
        </authorList>
    </citation>
    <scope>NUCLEOTIDE SEQUENCE [LARGE SCALE GENOMIC DNA]</scope>
    <source>
        <strain evidence="2 3">NGTWSNA01</strain>
    </source>
</reference>
<feature type="signal peptide" evidence="1">
    <location>
        <begin position="1"/>
        <end position="20"/>
    </location>
</feature>
<dbReference type="PROSITE" id="PS51257">
    <property type="entry name" value="PROKAR_LIPOPROTEIN"/>
    <property type="match status" value="1"/>
</dbReference>
<evidence type="ECO:0000313" key="3">
    <source>
        <dbReference type="Proteomes" id="UP001060504"/>
    </source>
</evidence>
<proteinExistence type="predicted"/>
<feature type="chain" id="PRO_5046573190" description="Lipoprotein LppU" evidence="1">
    <location>
        <begin position="21"/>
        <end position="167"/>
    </location>
</feature>